<name>A0A419XAX0_9BACT</name>
<proteinExistence type="predicted"/>
<reference evidence="1 2" key="1">
    <citation type="submission" date="2018-09" db="EMBL/GenBank/DDBJ databases">
        <title>Genomic Encyclopedia of Archaeal and Bacterial Type Strains, Phase II (KMG-II): from individual species to whole genera.</title>
        <authorList>
            <person name="Goeker M."/>
        </authorList>
    </citation>
    <scope>NUCLEOTIDE SEQUENCE [LARGE SCALE GENOMIC DNA]</scope>
    <source>
        <strain evidence="1 2">DSM 21950</strain>
    </source>
</reference>
<keyword evidence="2" id="KW-1185">Reference proteome</keyword>
<dbReference type="AlphaFoldDB" id="A0A419XAX0"/>
<dbReference type="EMBL" id="RAPQ01000008">
    <property type="protein sequence ID" value="RKE04913.1"/>
    <property type="molecule type" value="Genomic_DNA"/>
</dbReference>
<dbReference type="Proteomes" id="UP000284531">
    <property type="component" value="Unassembled WGS sequence"/>
</dbReference>
<comment type="caution">
    <text evidence="1">The sequence shown here is derived from an EMBL/GenBank/DDBJ whole genome shotgun (WGS) entry which is preliminary data.</text>
</comment>
<protein>
    <submittedName>
        <fullName evidence="1">Uncharacterized protein</fullName>
    </submittedName>
</protein>
<evidence type="ECO:0000313" key="1">
    <source>
        <dbReference type="EMBL" id="RKE04913.1"/>
    </source>
</evidence>
<organism evidence="1 2">
    <name type="scientific">Marinifilum flexuosum</name>
    <dbReference type="NCBI Taxonomy" id="1117708"/>
    <lineage>
        <taxon>Bacteria</taxon>
        <taxon>Pseudomonadati</taxon>
        <taxon>Bacteroidota</taxon>
        <taxon>Bacteroidia</taxon>
        <taxon>Marinilabiliales</taxon>
        <taxon>Marinifilaceae</taxon>
    </lineage>
</organism>
<sequence>MSMHYLLLITYMYELKLITHKLKKIEVFNRVNSNSCIIVIETGN</sequence>
<evidence type="ECO:0000313" key="2">
    <source>
        <dbReference type="Proteomes" id="UP000284531"/>
    </source>
</evidence>
<gene>
    <name evidence="1" type="ORF">BXY64_1944</name>
</gene>
<accession>A0A419XAX0</accession>